<dbReference type="Pfam" id="PF22399">
    <property type="entry name" value="DUF6979"/>
    <property type="match status" value="1"/>
</dbReference>
<reference evidence="1 2" key="1">
    <citation type="submission" date="2017-11" db="EMBL/GenBank/DDBJ databases">
        <title>Draft Genome Sequence of Methylobacter psychrotolerans Sph1T, an Obligate Methanotroph from Low-Temperature Environments.</title>
        <authorList>
            <person name="Oshkin I.Y."/>
            <person name="Miroshnikov K."/>
            <person name="Belova S.E."/>
            <person name="Korzhenkov A."/>
            <person name="Toshchakov S.V."/>
            <person name="Dedysh S.N."/>
        </authorList>
    </citation>
    <scope>NUCLEOTIDE SEQUENCE [LARGE SCALE GENOMIC DNA]</scope>
    <source>
        <strain evidence="1 2">Sph1</strain>
    </source>
</reference>
<dbReference type="EMBL" id="PGFZ01000001">
    <property type="protein sequence ID" value="POZ53135.1"/>
    <property type="molecule type" value="Genomic_DNA"/>
</dbReference>
<comment type="caution">
    <text evidence="1">The sequence shown here is derived from an EMBL/GenBank/DDBJ whole genome shotgun (WGS) entry which is preliminary data.</text>
</comment>
<dbReference type="RefSeq" id="WP_146054476.1">
    <property type="nucleotide sequence ID" value="NZ_PGFZ01000001.1"/>
</dbReference>
<dbReference type="AlphaFoldDB" id="A0A2S5CQQ1"/>
<accession>A0A2S5CQQ1</accession>
<dbReference type="InterPro" id="IPR053917">
    <property type="entry name" value="DUF6979"/>
</dbReference>
<sequence>MGKYGIAAKHAVMLVAEGLDKNPRSAWEKVILKDFQDSKSSQDKNCPKSTFLALCEAGLVQGIVAGSYTGSVKNKKYALNAVGHLKTNPELVADENKLWMLAIEGKDIKENSQMDVVITLWSEGLIKR</sequence>
<evidence type="ECO:0000313" key="2">
    <source>
        <dbReference type="Proteomes" id="UP000237423"/>
    </source>
</evidence>
<gene>
    <name evidence="1" type="ORF">AADEFJLK_00149</name>
</gene>
<dbReference type="Proteomes" id="UP000237423">
    <property type="component" value="Unassembled WGS sequence"/>
</dbReference>
<proteinExistence type="predicted"/>
<organism evidence="1 2">
    <name type="scientific">Methylovulum psychrotolerans</name>
    <dbReference type="NCBI Taxonomy" id="1704499"/>
    <lineage>
        <taxon>Bacteria</taxon>
        <taxon>Pseudomonadati</taxon>
        <taxon>Pseudomonadota</taxon>
        <taxon>Gammaproteobacteria</taxon>
        <taxon>Methylococcales</taxon>
        <taxon>Methylococcaceae</taxon>
        <taxon>Methylovulum</taxon>
    </lineage>
</organism>
<protein>
    <submittedName>
        <fullName evidence="1">Uncharacterized protein</fullName>
    </submittedName>
</protein>
<evidence type="ECO:0000313" key="1">
    <source>
        <dbReference type="EMBL" id="POZ53135.1"/>
    </source>
</evidence>
<name>A0A2S5CQQ1_9GAMM</name>